<dbReference type="SUPFAM" id="SSF47473">
    <property type="entry name" value="EF-hand"/>
    <property type="match status" value="1"/>
</dbReference>
<evidence type="ECO:0000256" key="4">
    <source>
        <dbReference type="ARBA" id="ARBA00022837"/>
    </source>
</evidence>
<dbReference type="InterPro" id="IPR002048">
    <property type="entry name" value="EF_hand_dom"/>
</dbReference>
<dbReference type="CDD" id="cd00051">
    <property type="entry name" value="EFh"/>
    <property type="match status" value="2"/>
</dbReference>
<dbReference type="FunFam" id="1.10.238.10:FF:000089">
    <property type="entry name" value="calmodulin-like protein 3"/>
    <property type="match status" value="1"/>
</dbReference>
<dbReference type="InterPro" id="IPR039647">
    <property type="entry name" value="EF_hand_pair_protein_CML-like"/>
</dbReference>
<evidence type="ECO:0000256" key="2">
    <source>
        <dbReference type="ARBA" id="ARBA00022723"/>
    </source>
</evidence>
<keyword evidence="5" id="KW-0472">Membrane</keyword>
<evidence type="ECO:0000256" key="3">
    <source>
        <dbReference type="ARBA" id="ARBA00022737"/>
    </source>
</evidence>
<keyword evidence="3" id="KW-0677">Repeat</keyword>
<evidence type="ECO:0000256" key="1">
    <source>
        <dbReference type="ARBA" id="ARBA00003291"/>
    </source>
</evidence>
<dbReference type="GO" id="GO:0005737">
    <property type="term" value="C:cytoplasm"/>
    <property type="evidence" value="ECO:0007669"/>
    <property type="project" value="UniProtKB-ARBA"/>
</dbReference>
<dbReference type="SMART" id="SM00054">
    <property type="entry name" value="EFh"/>
    <property type="match status" value="4"/>
</dbReference>
<keyword evidence="5" id="KW-0812">Transmembrane</keyword>
<name>A0A328DU90_9ASTE</name>
<evidence type="ECO:0000259" key="6">
    <source>
        <dbReference type="PROSITE" id="PS50222"/>
    </source>
</evidence>
<keyword evidence="8" id="KW-1185">Reference proteome</keyword>
<feature type="transmembrane region" description="Helical" evidence="5">
    <location>
        <begin position="200"/>
        <end position="221"/>
    </location>
</feature>
<dbReference type="Pfam" id="PF13499">
    <property type="entry name" value="EF-hand_7"/>
    <property type="match status" value="2"/>
</dbReference>
<organism evidence="7 8">
    <name type="scientific">Cuscuta australis</name>
    <dbReference type="NCBI Taxonomy" id="267555"/>
    <lineage>
        <taxon>Eukaryota</taxon>
        <taxon>Viridiplantae</taxon>
        <taxon>Streptophyta</taxon>
        <taxon>Embryophyta</taxon>
        <taxon>Tracheophyta</taxon>
        <taxon>Spermatophyta</taxon>
        <taxon>Magnoliopsida</taxon>
        <taxon>eudicotyledons</taxon>
        <taxon>Gunneridae</taxon>
        <taxon>Pentapetalae</taxon>
        <taxon>asterids</taxon>
        <taxon>lamiids</taxon>
        <taxon>Solanales</taxon>
        <taxon>Convolvulaceae</taxon>
        <taxon>Cuscuteae</taxon>
        <taxon>Cuscuta</taxon>
        <taxon>Cuscuta subgen. Grammica</taxon>
        <taxon>Cuscuta sect. Cleistogrammica</taxon>
    </lineage>
</organism>
<evidence type="ECO:0000313" key="7">
    <source>
        <dbReference type="EMBL" id="RAL48088.1"/>
    </source>
</evidence>
<keyword evidence="5" id="KW-1133">Transmembrane helix</keyword>
<dbReference type="EMBL" id="NQVE01000102">
    <property type="protein sequence ID" value="RAL48088.1"/>
    <property type="molecule type" value="Genomic_DNA"/>
</dbReference>
<keyword evidence="4" id="KW-0106">Calcium</keyword>
<comment type="function">
    <text evidence="1">Potential calcium sensor.</text>
</comment>
<dbReference type="PROSITE" id="PS50222">
    <property type="entry name" value="EF_HAND_2"/>
    <property type="match status" value="4"/>
</dbReference>
<gene>
    <name evidence="7" type="ORF">DM860_017879</name>
</gene>
<dbReference type="Gene3D" id="1.10.238.10">
    <property type="entry name" value="EF-hand"/>
    <property type="match status" value="2"/>
</dbReference>
<dbReference type="InterPro" id="IPR018247">
    <property type="entry name" value="EF_Hand_1_Ca_BS"/>
</dbReference>
<dbReference type="GO" id="GO:0005509">
    <property type="term" value="F:calcium ion binding"/>
    <property type="evidence" value="ECO:0007669"/>
    <property type="project" value="InterPro"/>
</dbReference>
<feature type="domain" description="EF-hand" evidence="6">
    <location>
        <begin position="74"/>
        <end position="109"/>
    </location>
</feature>
<comment type="caution">
    <text evidence="7">The sequence shown here is derived from an EMBL/GenBank/DDBJ whole genome shotgun (WGS) entry which is preliminary data.</text>
</comment>
<accession>A0A328DU90</accession>
<dbReference type="Proteomes" id="UP000249390">
    <property type="component" value="Unassembled WGS sequence"/>
</dbReference>
<dbReference type="AlphaFoldDB" id="A0A328DU90"/>
<dbReference type="PANTHER" id="PTHR10891">
    <property type="entry name" value="EF-HAND CALCIUM-BINDING DOMAIN CONTAINING PROTEIN"/>
    <property type="match status" value="1"/>
</dbReference>
<proteinExistence type="predicted"/>
<protein>
    <recommendedName>
        <fullName evidence="6">EF-hand domain-containing protein</fullName>
    </recommendedName>
</protein>
<dbReference type="FunFam" id="1.10.238.10:FF:000001">
    <property type="entry name" value="Calmodulin 1"/>
    <property type="match status" value="1"/>
</dbReference>
<dbReference type="PROSITE" id="PS00018">
    <property type="entry name" value="EF_HAND_1"/>
    <property type="match status" value="4"/>
</dbReference>
<keyword evidence="2" id="KW-0479">Metal-binding</keyword>
<reference evidence="7 8" key="1">
    <citation type="submission" date="2018-06" db="EMBL/GenBank/DDBJ databases">
        <title>The Genome of Cuscuta australis (Dodder) Provides Insight into the Evolution of Plant Parasitism.</title>
        <authorList>
            <person name="Liu H."/>
        </authorList>
    </citation>
    <scope>NUCLEOTIDE SEQUENCE [LARGE SCALE GENOMIC DNA]</scope>
    <source>
        <strain evidence="8">cv. Yunnan</strain>
        <tissue evidence="7">Vines</tissue>
    </source>
</reference>
<feature type="domain" description="EF-hand" evidence="6">
    <location>
        <begin position="38"/>
        <end position="73"/>
    </location>
</feature>
<evidence type="ECO:0000313" key="8">
    <source>
        <dbReference type="Proteomes" id="UP000249390"/>
    </source>
</evidence>
<evidence type="ECO:0000256" key="5">
    <source>
        <dbReference type="SAM" id="Phobius"/>
    </source>
</evidence>
<sequence length="244" mass="26988">MGLKSLFCKKKRLASGGGDQAATEAATPRMSSFRSRARVEEELEQVFKKFDANGDGKISSSELGSIMSSLGHVAAAEEVDAMIREVDADGDGFIDLREFIELNTKDVGADEVMENLRDAFSVFDADKNGSISAEELQNVLRSIGEECSLAECRKMISGVDRDGDGMIDFDEFKVMMLTGSHFDFANSNSGYVELNLGLELGIFCYALFSVLLCSLALYFWFCRVAWPSSRFRFPARVLRPLCVR</sequence>
<dbReference type="InterPro" id="IPR011992">
    <property type="entry name" value="EF-hand-dom_pair"/>
</dbReference>
<feature type="domain" description="EF-hand" evidence="6">
    <location>
        <begin position="147"/>
        <end position="182"/>
    </location>
</feature>
<feature type="domain" description="EF-hand" evidence="6">
    <location>
        <begin position="111"/>
        <end position="146"/>
    </location>
</feature>